<gene>
    <name evidence="2" type="primary">LOC142163942</name>
</gene>
<protein>
    <submittedName>
        <fullName evidence="2">Uncharacterized protein LOC142163942</fullName>
    </submittedName>
</protein>
<proteinExistence type="predicted"/>
<keyword evidence="1" id="KW-1185">Reference proteome</keyword>
<dbReference type="RefSeq" id="XP_075077199.1">
    <property type="nucleotide sequence ID" value="XM_075221098.1"/>
</dbReference>
<organism evidence="1 2">
    <name type="scientific">Nicotiana tabacum</name>
    <name type="common">Common tobacco</name>
    <dbReference type="NCBI Taxonomy" id="4097"/>
    <lineage>
        <taxon>Eukaryota</taxon>
        <taxon>Viridiplantae</taxon>
        <taxon>Streptophyta</taxon>
        <taxon>Embryophyta</taxon>
        <taxon>Tracheophyta</taxon>
        <taxon>Spermatophyta</taxon>
        <taxon>Magnoliopsida</taxon>
        <taxon>eudicotyledons</taxon>
        <taxon>Gunneridae</taxon>
        <taxon>Pentapetalae</taxon>
        <taxon>asterids</taxon>
        <taxon>lamiids</taxon>
        <taxon>Solanales</taxon>
        <taxon>Solanaceae</taxon>
        <taxon>Nicotianoideae</taxon>
        <taxon>Nicotianeae</taxon>
        <taxon>Nicotiana</taxon>
    </lineage>
</organism>
<reference evidence="1" key="1">
    <citation type="journal article" date="2014" name="Nat. Commun.">
        <title>The tobacco genome sequence and its comparison with those of tomato and potato.</title>
        <authorList>
            <person name="Sierro N."/>
            <person name="Battey J.N."/>
            <person name="Ouadi S."/>
            <person name="Bakaher N."/>
            <person name="Bovet L."/>
            <person name="Willig A."/>
            <person name="Goepfert S."/>
            <person name="Peitsch M.C."/>
            <person name="Ivanov N.V."/>
        </authorList>
    </citation>
    <scope>NUCLEOTIDE SEQUENCE [LARGE SCALE GENOMIC DNA]</scope>
</reference>
<evidence type="ECO:0000313" key="1">
    <source>
        <dbReference type="Proteomes" id="UP000790787"/>
    </source>
</evidence>
<dbReference type="Proteomes" id="UP000790787">
    <property type="component" value="Chromosome 9"/>
</dbReference>
<accession>A0AC58RX68</accession>
<name>A0AC58RX68_TOBAC</name>
<evidence type="ECO:0000313" key="2">
    <source>
        <dbReference type="RefSeq" id="XP_075077199.1"/>
    </source>
</evidence>
<sequence length="423" mass="48630">MDITRPLPKSVKVQDPKGNVFEQQVKYDWELEFCTKCHEIGHSCKPVSIQKGNPQPDKSKNQKMKQAWRKNESTMAKGAPIKPQQVSVDKWTEVRGKSAAKPSKLIPSEENNIDTQNGFNLLEHRDLQTMQGWSGYDRGQSSNRSEGLKFPLYSTMIVTWNVRDLNKTYQQKELKEFIKENKLGLIAILEHRMDDQKAGKIINKKIVPGWSWVSNMSSTCKGRIWIIWNPSIVDFHMLDACPQYIHGKFRVPTINRELLEENKGAGMGNNIQQSSLIQEEKELKEQPEKWSMIEESIYRQKSRIQWLTLGDSNSAYFFANMKNRRAQNHIRNIINSHGILLQTDNEITEEVTGHYRELWGTAATATPAIDPTILKEGPVLNMEQQRGLIQPVTREEVYEALKDIDDMKAPGVDGLNAYFFKKA</sequence>
<reference evidence="2" key="2">
    <citation type="submission" date="2025-08" db="UniProtKB">
        <authorList>
            <consortium name="RefSeq"/>
        </authorList>
    </citation>
    <scope>IDENTIFICATION</scope>
    <source>
        <tissue evidence="2">Leaf</tissue>
    </source>
</reference>